<comment type="catalytic activity">
    <reaction evidence="1">
        <text>ATP + protein L-histidine = ADP + protein N-phospho-L-histidine.</text>
        <dbReference type="EC" id="2.7.13.3"/>
    </reaction>
</comment>
<reference evidence="10" key="1">
    <citation type="journal article" date="2014" name="Int. J. Syst. Evol. Microbiol.">
        <title>Complete genome sequence of Corynebacterium casei LMG S-19264T (=DSM 44701T), isolated from a smear-ripened cheese.</title>
        <authorList>
            <consortium name="US DOE Joint Genome Institute (JGI-PGF)"/>
            <person name="Walter F."/>
            <person name="Albersmeier A."/>
            <person name="Kalinowski J."/>
            <person name="Ruckert C."/>
        </authorList>
    </citation>
    <scope>NUCLEOTIDE SEQUENCE</scope>
    <source>
        <strain evidence="10">KCTC 12113</strain>
    </source>
</reference>
<keyword evidence="3" id="KW-0808">Transferase</keyword>
<dbReference type="CDD" id="cd00082">
    <property type="entry name" value="HisKA"/>
    <property type="match status" value="1"/>
</dbReference>
<dbReference type="Pfam" id="PF13424">
    <property type="entry name" value="TPR_12"/>
    <property type="match status" value="1"/>
</dbReference>
<feature type="repeat" description="TPR" evidence="6">
    <location>
        <begin position="100"/>
        <end position="133"/>
    </location>
</feature>
<dbReference type="InterPro" id="IPR003594">
    <property type="entry name" value="HATPase_dom"/>
</dbReference>
<dbReference type="InterPro" id="IPR036097">
    <property type="entry name" value="HisK_dim/P_sf"/>
</dbReference>
<sequence>MHSLGDIIYWWRKLKVIAIALILFFHGHSLLGQESLAKELINQINEVRNGASIINKETYYASLLNDLGSALRFVNPDSLLIVSKEALSLSKKIGDKKEESWALINIGDYYSDRGEHANAINTYEQAIVLAKNIDDAELIISIGNNLASEHMYNGDYSLALKGYLENLELAELKGDKTMESILNENIANLYTSQKDYSQAIYFFEKVKHINESIGNNITSAQTLSNLAYTYTEMHNFKDAIIYIDKSIAIFKKNEVWDWLAHSYMVKGKIYLMQKKYSLALYWYGESNLLHKDFQDERGIIDLYNGMAEAHFALKNDSLALDLALKSYGTAKKIKSMQGSMDGSHTLYKIYKKRQDYATALKYHEIYQEISDNLSRDENRNSLNLLKTKIDHKIQQEALIEENEKALAKQKIYIYFSLAIILIMAIVAFIVIRAEKTQKRLIQELKKQKEDLEQRKLELQASNETKNKLFSIIAHDLRGPIGALENVLRMFNSGDLNREEFISFVPKLKKDVNNISFTLNNLLTWGKSQMNASTTNPSNVLLANLVQTNIDLLNELASSKMITVENLIPDGTCIRADKNQLSIVFRNLLSNAIKFTPNNGHITFGASEKKDCVEVFIKDTGKGISPDIQEIILNENANYTTYGTNNEKRYWSWSIPMQRNGGQERRHLMGT</sequence>
<keyword evidence="6" id="KW-0802">TPR repeat</keyword>
<gene>
    <name evidence="10" type="ORF">GCM10007383_16220</name>
</gene>
<dbReference type="RefSeq" id="WP_051315528.1">
    <property type="nucleotide sequence ID" value="NZ_BMWP01000009.1"/>
</dbReference>
<evidence type="ECO:0000256" key="4">
    <source>
        <dbReference type="ARBA" id="ARBA00022777"/>
    </source>
</evidence>
<dbReference type="Pfam" id="PF02518">
    <property type="entry name" value="HATPase_c"/>
    <property type="match status" value="1"/>
</dbReference>
<dbReference type="InterPro" id="IPR019734">
    <property type="entry name" value="TPR_rpt"/>
</dbReference>
<dbReference type="PANTHER" id="PTHR43711">
    <property type="entry name" value="TWO-COMPONENT HISTIDINE KINASE"/>
    <property type="match status" value="1"/>
</dbReference>
<keyword evidence="11" id="KW-1185">Reference proteome</keyword>
<evidence type="ECO:0000313" key="10">
    <source>
        <dbReference type="EMBL" id="GGW31949.1"/>
    </source>
</evidence>
<organism evidence="10 11">
    <name type="scientific">Arenibacter certesii</name>
    <dbReference type="NCBI Taxonomy" id="228955"/>
    <lineage>
        <taxon>Bacteria</taxon>
        <taxon>Pseudomonadati</taxon>
        <taxon>Bacteroidota</taxon>
        <taxon>Flavobacteriia</taxon>
        <taxon>Flavobacteriales</taxon>
        <taxon>Flavobacteriaceae</taxon>
        <taxon>Arenibacter</taxon>
    </lineage>
</organism>
<dbReference type="PANTHER" id="PTHR43711:SF1">
    <property type="entry name" value="HISTIDINE KINASE 1"/>
    <property type="match status" value="1"/>
</dbReference>
<dbReference type="InterPro" id="IPR050736">
    <property type="entry name" value="Sensor_HK_Regulatory"/>
</dbReference>
<evidence type="ECO:0000259" key="9">
    <source>
        <dbReference type="PROSITE" id="PS50109"/>
    </source>
</evidence>
<evidence type="ECO:0000256" key="8">
    <source>
        <dbReference type="SAM" id="Phobius"/>
    </source>
</evidence>
<evidence type="ECO:0000256" key="1">
    <source>
        <dbReference type="ARBA" id="ARBA00000085"/>
    </source>
</evidence>
<keyword evidence="8" id="KW-0472">Membrane</keyword>
<dbReference type="SMART" id="SM00028">
    <property type="entry name" value="TPR"/>
    <property type="match status" value="6"/>
</dbReference>
<dbReference type="InterPro" id="IPR036890">
    <property type="entry name" value="HATPase_C_sf"/>
</dbReference>
<dbReference type="Pfam" id="PF13176">
    <property type="entry name" value="TPR_7"/>
    <property type="match status" value="1"/>
</dbReference>
<keyword evidence="8" id="KW-0812">Transmembrane</keyword>
<dbReference type="InterPro" id="IPR005467">
    <property type="entry name" value="His_kinase_dom"/>
</dbReference>
<feature type="domain" description="Histidine kinase" evidence="9">
    <location>
        <begin position="471"/>
        <end position="642"/>
    </location>
</feature>
<dbReference type="InterPro" id="IPR003661">
    <property type="entry name" value="HisK_dim/P_dom"/>
</dbReference>
<evidence type="ECO:0000256" key="3">
    <source>
        <dbReference type="ARBA" id="ARBA00022679"/>
    </source>
</evidence>
<protein>
    <recommendedName>
        <fullName evidence="2">histidine kinase</fullName>
        <ecNumber evidence="2">2.7.13.3</ecNumber>
    </recommendedName>
</protein>
<dbReference type="InterPro" id="IPR011990">
    <property type="entry name" value="TPR-like_helical_dom_sf"/>
</dbReference>
<dbReference type="SUPFAM" id="SSF55874">
    <property type="entry name" value="ATPase domain of HSP90 chaperone/DNA topoisomerase II/histidine kinase"/>
    <property type="match status" value="1"/>
</dbReference>
<dbReference type="EC" id="2.7.13.3" evidence="2"/>
<dbReference type="Gene3D" id="3.30.565.10">
    <property type="entry name" value="Histidine kinase-like ATPase, C-terminal domain"/>
    <property type="match status" value="1"/>
</dbReference>
<dbReference type="GO" id="GO:0000155">
    <property type="term" value="F:phosphorelay sensor kinase activity"/>
    <property type="evidence" value="ECO:0007669"/>
    <property type="project" value="InterPro"/>
</dbReference>
<evidence type="ECO:0000313" key="11">
    <source>
        <dbReference type="Proteomes" id="UP000634668"/>
    </source>
</evidence>
<keyword evidence="8" id="KW-1133">Transmembrane helix</keyword>
<evidence type="ECO:0000256" key="6">
    <source>
        <dbReference type="PROSITE-ProRule" id="PRU00339"/>
    </source>
</evidence>
<feature type="transmembrane region" description="Helical" evidence="8">
    <location>
        <begin position="411"/>
        <end position="431"/>
    </location>
</feature>
<dbReference type="Proteomes" id="UP000634668">
    <property type="component" value="Unassembled WGS sequence"/>
</dbReference>
<keyword evidence="4" id="KW-0418">Kinase</keyword>
<dbReference type="PROSITE" id="PS50005">
    <property type="entry name" value="TPR"/>
    <property type="match status" value="1"/>
</dbReference>
<dbReference type="SUPFAM" id="SSF48452">
    <property type="entry name" value="TPR-like"/>
    <property type="match status" value="2"/>
</dbReference>
<dbReference type="EMBL" id="BMWP01000009">
    <property type="protein sequence ID" value="GGW31949.1"/>
    <property type="molecule type" value="Genomic_DNA"/>
</dbReference>
<reference evidence="10" key="2">
    <citation type="submission" date="2020-09" db="EMBL/GenBank/DDBJ databases">
        <authorList>
            <person name="Sun Q."/>
            <person name="Kim S."/>
        </authorList>
    </citation>
    <scope>NUCLEOTIDE SEQUENCE</scope>
    <source>
        <strain evidence="10">KCTC 12113</strain>
    </source>
</reference>
<dbReference type="Gene3D" id="1.10.287.130">
    <property type="match status" value="1"/>
</dbReference>
<evidence type="ECO:0000256" key="2">
    <source>
        <dbReference type="ARBA" id="ARBA00012438"/>
    </source>
</evidence>
<proteinExistence type="predicted"/>
<keyword evidence="5" id="KW-0902">Two-component regulatory system</keyword>
<evidence type="ECO:0000256" key="7">
    <source>
        <dbReference type="SAM" id="Coils"/>
    </source>
</evidence>
<dbReference type="Gene3D" id="1.25.40.10">
    <property type="entry name" value="Tetratricopeptide repeat domain"/>
    <property type="match status" value="2"/>
</dbReference>
<dbReference type="SUPFAM" id="SSF47384">
    <property type="entry name" value="Homodimeric domain of signal transducing histidine kinase"/>
    <property type="match status" value="1"/>
</dbReference>
<feature type="coiled-coil region" evidence="7">
    <location>
        <begin position="430"/>
        <end position="468"/>
    </location>
</feature>
<name>A0A918IU01_9FLAO</name>
<evidence type="ECO:0000256" key="5">
    <source>
        <dbReference type="ARBA" id="ARBA00023012"/>
    </source>
</evidence>
<comment type="caution">
    <text evidence="10">The sequence shown here is derived from an EMBL/GenBank/DDBJ whole genome shotgun (WGS) entry which is preliminary data.</text>
</comment>
<dbReference type="AlphaFoldDB" id="A0A918IU01"/>
<dbReference type="PROSITE" id="PS50109">
    <property type="entry name" value="HIS_KIN"/>
    <property type="match status" value="1"/>
</dbReference>
<keyword evidence="7" id="KW-0175">Coiled coil</keyword>
<accession>A0A918IU01</accession>